<dbReference type="EMBL" id="FPIP01000009">
    <property type="protein sequence ID" value="SFW48238.1"/>
    <property type="molecule type" value="Genomic_DNA"/>
</dbReference>
<dbReference type="Pfam" id="PF09578">
    <property type="entry name" value="Spore_YabQ"/>
    <property type="match status" value="1"/>
</dbReference>
<feature type="transmembrane region" description="Helical" evidence="2">
    <location>
        <begin position="16"/>
        <end position="34"/>
    </location>
</feature>
<feature type="transmembrane region" description="Helical" evidence="2">
    <location>
        <begin position="46"/>
        <end position="71"/>
    </location>
</feature>
<feature type="region of interest" description="Disordered" evidence="1">
    <location>
        <begin position="170"/>
        <end position="195"/>
    </location>
</feature>
<protein>
    <submittedName>
        <fullName evidence="3">Spore cortex biosynthesis protein YabQ</fullName>
    </submittedName>
</protein>
<evidence type="ECO:0000256" key="2">
    <source>
        <dbReference type="SAM" id="Phobius"/>
    </source>
</evidence>
<gene>
    <name evidence="3" type="ORF">SAMN02910280_2838</name>
</gene>
<keyword evidence="2" id="KW-1133">Transmembrane helix</keyword>
<reference evidence="3 4" key="1">
    <citation type="submission" date="2016-11" db="EMBL/GenBank/DDBJ databases">
        <authorList>
            <person name="Jaros S."/>
            <person name="Januszkiewicz K."/>
            <person name="Wedrychowicz H."/>
        </authorList>
    </citation>
    <scope>NUCLEOTIDE SEQUENCE [LARGE SCALE GENOMIC DNA]</scope>
    <source>
        <strain evidence="3 4">YL228</strain>
    </source>
</reference>
<name>A0A1K1PNC3_RUMFL</name>
<keyword evidence="2" id="KW-0812">Transmembrane</keyword>
<dbReference type="NCBIfam" id="TIGR02893">
    <property type="entry name" value="spore_yabQ"/>
    <property type="match status" value="1"/>
</dbReference>
<organism evidence="3 4">
    <name type="scientific">Ruminococcus flavefaciens</name>
    <dbReference type="NCBI Taxonomy" id="1265"/>
    <lineage>
        <taxon>Bacteria</taxon>
        <taxon>Bacillati</taxon>
        <taxon>Bacillota</taxon>
        <taxon>Clostridia</taxon>
        <taxon>Eubacteriales</taxon>
        <taxon>Oscillospiraceae</taxon>
        <taxon>Ruminococcus</taxon>
    </lineage>
</organism>
<dbReference type="AlphaFoldDB" id="A0A1K1PNC3"/>
<keyword evidence="2" id="KW-0472">Membrane</keyword>
<dbReference type="RefSeq" id="WP_072301024.1">
    <property type="nucleotide sequence ID" value="NZ_CAMIZA010000087.1"/>
</dbReference>
<feature type="transmembrane region" description="Helical" evidence="2">
    <location>
        <begin position="105"/>
        <end position="127"/>
    </location>
</feature>
<evidence type="ECO:0000313" key="4">
    <source>
        <dbReference type="Proteomes" id="UP000183461"/>
    </source>
</evidence>
<sequence length="195" mass="21731">MTIPETYFTVSEELRLFGLSCLMGAAVGAAYDVLRVLRLTLPHNSCLVAAEDIGFLGLYAVVLTAFSNAAARGEMRLYFAVGSVLGFALYFFTVGRAVNATLRKLFSVVGAALKLIFRPLGAFFALLRAKANVKFVGNLQIIVKPLKKIKIVLLNRRLLLYNKMANKKRKNVKSVAQKNETRKTEEKRSVQRRSR</sequence>
<accession>A0A1K1PNC3</accession>
<feature type="transmembrane region" description="Helical" evidence="2">
    <location>
        <begin position="77"/>
        <end position="98"/>
    </location>
</feature>
<feature type="compositionally biased region" description="Basic and acidic residues" evidence="1">
    <location>
        <begin position="179"/>
        <end position="189"/>
    </location>
</feature>
<evidence type="ECO:0000256" key="1">
    <source>
        <dbReference type="SAM" id="MobiDB-lite"/>
    </source>
</evidence>
<dbReference type="InterPro" id="IPR019074">
    <property type="entry name" value="YabQ"/>
</dbReference>
<proteinExistence type="predicted"/>
<evidence type="ECO:0000313" key="3">
    <source>
        <dbReference type="EMBL" id="SFW48238.1"/>
    </source>
</evidence>
<dbReference type="Proteomes" id="UP000183461">
    <property type="component" value="Unassembled WGS sequence"/>
</dbReference>